<accession>D8RD17</accession>
<dbReference type="KEGG" id="smo:SELMODRAFT_409967"/>
<feature type="region of interest" description="Disordered" evidence="6">
    <location>
        <begin position="108"/>
        <end position="129"/>
    </location>
</feature>
<sequence length="499" mass="54083">MGIVCEPLFFGGDLTRRSCRRRQEVACRSSKGDCDPGGGTGDSCLTSDHEAAAAAAAEDCSTELETAPIRGSCSVNDSSAGSSGGSSSSWTWQSNSPGRIVENVLEQVQSKASSPSSSPAAAEAAVQGFSEGERAVENWHDLLQATDLRDDGIETLPSLVSAAFPSDQEQHKARFPSWDNRPSKLSSHHQADYGCFMQQDGAAFGSSSNVFRPPPQFVDSHNLSLSSQAMLFERQHQHQQEFNSFSSHVSYPPGGTFNCHDGVAATTGNSRSNLELLLGSSAIDFKQPQQEEQQITSQCQGAFGGSWSANGNLGINGQAARRNHTGDGGAGQSQAQQLQSIFLPGQGSSRKPGIKTVEEMSRRCSLQDNNRDAKRHKGSTAQRTRFGASSKRGNSHKREPALNTNLKPRAKQGCANDPQSIAARQRRERISDRLKILQELIPNGSKVDLVTMLEKAINYVKFLQLQVKVLMNDEYWPPKGDGEEDYPVSQKYLFLSKIS</sequence>
<evidence type="ECO:0000256" key="5">
    <source>
        <dbReference type="ARBA" id="ARBA00023242"/>
    </source>
</evidence>
<dbReference type="Gramene" id="EFJ29938">
    <property type="protein sequence ID" value="EFJ29938"/>
    <property type="gene ID" value="SELMODRAFT_409967"/>
</dbReference>
<keyword evidence="9" id="KW-1185">Reference proteome</keyword>
<dbReference type="SUPFAM" id="SSF47459">
    <property type="entry name" value="HLH, helix-loop-helix DNA-binding domain"/>
    <property type="match status" value="1"/>
</dbReference>
<comment type="subcellular location">
    <subcellularLocation>
        <location evidence="1">Nucleus</location>
    </subcellularLocation>
</comment>
<dbReference type="GO" id="GO:0000978">
    <property type="term" value="F:RNA polymerase II cis-regulatory region sequence-specific DNA binding"/>
    <property type="evidence" value="ECO:0000318"/>
    <property type="project" value="GO_Central"/>
</dbReference>
<dbReference type="EMBL" id="GL377576">
    <property type="protein sequence ID" value="EFJ29938.1"/>
    <property type="molecule type" value="Genomic_DNA"/>
</dbReference>
<evidence type="ECO:0000313" key="8">
    <source>
        <dbReference type="EMBL" id="EFJ29938.1"/>
    </source>
</evidence>
<feature type="region of interest" description="Disordered" evidence="6">
    <location>
        <begin position="358"/>
        <end position="426"/>
    </location>
</feature>
<evidence type="ECO:0000256" key="6">
    <source>
        <dbReference type="SAM" id="MobiDB-lite"/>
    </source>
</evidence>
<keyword evidence="4" id="KW-0804">Transcription</keyword>
<gene>
    <name evidence="8" type="ORF">SELMODRAFT_409967</name>
</gene>
<dbReference type="InterPro" id="IPR036638">
    <property type="entry name" value="HLH_DNA-bd_sf"/>
</dbReference>
<keyword evidence="3" id="KW-0238">DNA-binding</keyword>
<dbReference type="GO" id="GO:0000981">
    <property type="term" value="F:DNA-binding transcription factor activity, RNA polymerase II-specific"/>
    <property type="evidence" value="ECO:0000318"/>
    <property type="project" value="GO_Central"/>
</dbReference>
<keyword evidence="5" id="KW-0539">Nucleus</keyword>
<dbReference type="PROSITE" id="PS50888">
    <property type="entry name" value="BHLH"/>
    <property type="match status" value="1"/>
</dbReference>
<dbReference type="Proteomes" id="UP000001514">
    <property type="component" value="Unassembled WGS sequence"/>
</dbReference>
<evidence type="ECO:0000313" key="9">
    <source>
        <dbReference type="Proteomes" id="UP000001514"/>
    </source>
</evidence>
<feature type="region of interest" description="Disordered" evidence="6">
    <location>
        <begin position="314"/>
        <end position="334"/>
    </location>
</feature>
<keyword evidence="2" id="KW-0805">Transcription regulation</keyword>
<dbReference type="GO" id="GO:0048766">
    <property type="term" value="P:root hair initiation"/>
    <property type="evidence" value="ECO:0007669"/>
    <property type="project" value="UniProtKB-ARBA"/>
</dbReference>
<evidence type="ECO:0000256" key="4">
    <source>
        <dbReference type="ARBA" id="ARBA00023163"/>
    </source>
</evidence>
<dbReference type="Pfam" id="PF00010">
    <property type="entry name" value="HLH"/>
    <property type="match status" value="1"/>
</dbReference>
<dbReference type="PANTHER" id="PTHR45914">
    <property type="entry name" value="TRANSCRIPTION FACTOR HEC3-RELATED"/>
    <property type="match status" value="1"/>
</dbReference>
<dbReference type="InterPro" id="IPR045843">
    <property type="entry name" value="IND-like"/>
</dbReference>
<feature type="region of interest" description="Disordered" evidence="6">
    <location>
        <begin position="71"/>
        <end position="95"/>
    </location>
</feature>
<feature type="domain" description="BHLH" evidence="7">
    <location>
        <begin position="414"/>
        <end position="463"/>
    </location>
</feature>
<reference evidence="8 9" key="1">
    <citation type="journal article" date="2011" name="Science">
        <title>The Selaginella genome identifies genetic changes associated with the evolution of vascular plants.</title>
        <authorList>
            <person name="Banks J.A."/>
            <person name="Nishiyama T."/>
            <person name="Hasebe M."/>
            <person name="Bowman J.L."/>
            <person name="Gribskov M."/>
            <person name="dePamphilis C."/>
            <person name="Albert V.A."/>
            <person name="Aono N."/>
            <person name="Aoyama T."/>
            <person name="Ambrose B.A."/>
            <person name="Ashton N.W."/>
            <person name="Axtell M.J."/>
            <person name="Barker E."/>
            <person name="Barker M.S."/>
            <person name="Bennetzen J.L."/>
            <person name="Bonawitz N.D."/>
            <person name="Chapple C."/>
            <person name="Cheng C."/>
            <person name="Correa L.G."/>
            <person name="Dacre M."/>
            <person name="DeBarry J."/>
            <person name="Dreyer I."/>
            <person name="Elias M."/>
            <person name="Engstrom E.M."/>
            <person name="Estelle M."/>
            <person name="Feng L."/>
            <person name="Finet C."/>
            <person name="Floyd S.K."/>
            <person name="Frommer W.B."/>
            <person name="Fujita T."/>
            <person name="Gramzow L."/>
            <person name="Gutensohn M."/>
            <person name="Harholt J."/>
            <person name="Hattori M."/>
            <person name="Heyl A."/>
            <person name="Hirai T."/>
            <person name="Hiwatashi Y."/>
            <person name="Ishikawa M."/>
            <person name="Iwata M."/>
            <person name="Karol K.G."/>
            <person name="Koehler B."/>
            <person name="Kolukisaoglu U."/>
            <person name="Kubo M."/>
            <person name="Kurata T."/>
            <person name="Lalonde S."/>
            <person name="Li K."/>
            <person name="Li Y."/>
            <person name="Litt A."/>
            <person name="Lyons E."/>
            <person name="Manning G."/>
            <person name="Maruyama T."/>
            <person name="Michael T.P."/>
            <person name="Mikami K."/>
            <person name="Miyazaki S."/>
            <person name="Morinaga S."/>
            <person name="Murata T."/>
            <person name="Mueller-Roeber B."/>
            <person name="Nelson D.R."/>
            <person name="Obara M."/>
            <person name="Oguri Y."/>
            <person name="Olmstead R.G."/>
            <person name="Onodera N."/>
            <person name="Petersen B.L."/>
            <person name="Pils B."/>
            <person name="Prigge M."/>
            <person name="Rensing S.A."/>
            <person name="Riano-Pachon D.M."/>
            <person name="Roberts A.W."/>
            <person name="Sato Y."/>
            <person name="Scheller H.V."/>
            <person name="Schulz B."/>
            <person name="Schulz C."/>
            <person name="Shakirov E.V."/>
            <person name="Shibagaki N."/>
            <person name="Shinohara N."/>
            <person name="Shippen D.E."/>
            <person name="Soerensen I."/>
            <person name="Sotooka R."/>
            <person name="Sugimoto N."/>
            <person name="Sugita M."/>
            <person name="Sumikawa N."/>
            <person name="Tanurdzic M."/>
            <person name="Theissen G."/>
            <person name="Ulvskov P."/>
            <person name="Wakazuki S."/>
            <person name="Weng J.K."/>
            <person name="Willats W.W."/>
            <person name="Wipf D."/>
            <person name="Wolf P.G."/>
            <person name="Yang L."/>
            <person name="Zimmer A.D."/>
            <person name="Zhu Q."/>
            <person name="Mitros T."/>
            <person name="Hellsten U."/>
            <person name="Loque D."/>
            <person name="Otillar R."/>
            <person name="Salamov A."/>
            <person name="Schmutz J."/>
            <person name="Shapiro H."/>
            <person name="Lindquist E."/>
            <person name="Lucas S."/>
            <person name="Rokhsar D."/>
            <person name="Grigoriev I.V."/>
        </authorList>
    </citation>
    <scope>NUCLEOTIDE SEQUENCE [LARGE SCALE GENOMIC DNA]</scope>
</reference>
<dbReference type="InterPro" id="IPR011598">
    <property type="entry name" value="bHLH_dom"/>
</dbReference>
<organism evidence="9">
    <name type="scientific">Selaginella moellendorffii</name>
    <name type="common">Spikemoss</name>
    <dbReference type="NCBI Taxonomy" id="88036"/>
    <lineage>
        <taxon>Eukaryota</taxon>
        <taxon>Viridiplantae</taxon>
        <taxon>Streptophyta</taxon>
        <taxon>Embryophyta</taxon>
        <taxon>Tracheophyta</taxon>
        <taxon>Lycopodiopsida</taxon>
        <taxon>Selaginellales</taxon>
        <taxon>Selaginellaceae</taxon>
        <taxon>Selaginella</taxon>
    </lineage>
</organism>
<dbReference type="InParanoid" id="D8RD17"/>
<dbReference type="eggNOG" id="ENOG502QT4N">
    <property type="taxonomic scope" value="Eukaryota"/>
</dbReference>
<feature type="compositionally biased region" description="Low complexity" evidence="6">
    <location>
        <begin position="110"/>
        <end position="125"/>
    </location>
</feature>
<evidence type="ECO:0000259" key="7">
    <source>
        <dbReference type="PROSITE" id="PS50888"/>
    </source>
</evidence>
<dbReference type="AlphaFoldDB" id="D8RD17"/>
<evidence type="ECO:0000256" key="1">
    <source>
        <dbReference type="ARBA" id="ARBA00004123"/>
    </source>
</evidence>
<dbReference type="HOGENOM" id="CLU_546779_0_0_1"/>
<evidence type="ECO:0000256" key="2">
    <source>
        <dbReference type="ARBA" id="ARBA00023015"/>
    </source>
</evidence>
<dbReference type="GO" id="GO:0006357">
    <property type="term" value="P:regulation of transcription by RNA polymerase II"/>
    <property type="evidence" value="ECO:0000318"/>
    <property type="project" value="GO_Central"/>
</dbReference>
<dbReference type="SMART" id="SM00353">
    <property type="entry name" value="HLH"/>
    <property type="match status" value="1"/>
</dbReference>
<name>D8RD17_SELML</name>
<dbReference type="FunFam" id="4.10.280.10:FF:000046">
    <property type="entry name" value="Transcription factor bHLH83"/>
    <property type="match status" value="1"/>
</dbReference>
<proteinExistence type="predicted"/>
<dbReference type="Gene3D" id="4.10.280.10">
    <property type="entry name" value="Helix-loop-helix DNA-binding domain"/>
    <property type="match status" value="1"/>
</dbReference>
<dbReference type="CDD" id="cd11454">
    <property type="entry name" value="bHLH_AtIND_like"/>
    <property type="match status" value="1"/>
</dbReference>
<protein>
    <recommendedName>
        <fullName evidence="7">BHLH domain-containing protein</fullName>
    </recommendedName>
</protein>
<evidence type="ECO:0000256" key="3">
    <source>
        <dbReference type="ARBA" id="ARBA00023125"/>
    </source>
</evidence>
<dbReference type="GO" id="GO:0046983">
    <property type="term" value="F:protein dimerization activity"/>
    <property type="evidence" value="ECO:0007669"/>
    <property type="project" value="InterPro"/>
</dbReference>
<dbReference type="GO" id="GO:0005634">
    <property type="term" value="C:nucleus"/>
    <property type="evidence" value="ECO:0000318"/>
    <property type="project" value="GO_Central"/>
</dbReference>
<dbReference type="PANTHER" id="PTHR45914:SF59">
    <property type="entry name" value="TRANSCRIPTION FACTOR BHLH83-LIKE"/>
    <property type="match status" value="1"/>
</dbReference>